<name>A0A067KH55_JATCU</name>
<keyword evidence="3" id="KW-0268">Exocytosis</keyword>
<evidence type="ECO:0000313" key="6">
    <source>
        <dbReference type="EMBL" id="KDP35571.1"/>
    </source>
</evidence>
<dbReference type="OrthoDB" id="1922221at2759"/>
<evidence type="ECO:0000256" key="2">
    <source>
        <dbReference type="ARBA" id="ARBA00022448"/>
    </source>
</evidence>
<comment type="similarity">
    <text evidence="1 3">Belongs to the EXO70 family.</text>
</comment>
<feature type="region of interest" description="Disordered" evidence="4">
    <location>
        <begin position="138"/>
        <end position="163"/>
    </location>
</feature>
<sequence>MPRKGMRSLCFNPKTPSFALSPLSSLSTTSPSTPGRRISESTIEQIIETASSMIMKWNPEGSTYARVTSLFYENKKEAMQFLKCVNDLQKSMHLLSSEGSTDGRIVKAQHLMQIAMKRLQKEFYQILSMNRAHLDPESVSVRSSGASTRSSTSDYEDDGSAEDDVRVAGDSISEVEDVSSIAMADLRSIAECMIAAGYAKECVNVYKIIRKSIIDEGIYRLGVEKLSSSQIHKMDWTALDLRIKSWLEAVKVSMRTLFTGERILCDHVFAASDSIRESCFTEISKEGASLLFGFPELVAKRKKSTSSSPSEKMFRVLDMYTAISENWMEIESIFSFDSLSIVRSQALASLVRLSESVLVMLSDFESSIQKDSSKTPVQGGGLHPLTIYSMNYLSLLGDYSYVLTDIISDWPPPAKSSLPKSYFDSPDSDDSPAPPISVRFAWLILVLLCKLDGKAKHYKDVSLSYLFLANNLQHIISKVQTSNLQYLLGEDWIAKHEAKVKQFAANYEKLAWGQVFESLRAKPTADISPEQARESFKRFNSSFEQSYRKQSSCIISDPKLRDEVKGSVAGKISPIYREFYDKQRNAVPGRRNLKLLVRYTPEDVENYLSDLFFGNETIESVSVNSHSSSSASSSQQRH</sequence>
<evidence type="ECO:0000256" key="1">
    <source>
        <dbReference type="ARBA" id="ARBA00006756"/>
    </source>
</evidence>
<keyword evidence="2 3" id="KW-0813">Transport</keyword>
<keyword evidence="3" id="KW-0653">Protein transport</keyword>
<reference evidence="6 7" key="1">
    <citation type="journal article" date="2014" name="PLoS ONE">
        <title>Global Analysis of Gene Expression Profiles in Physic Nut (Jatropha curcas L.) Seedlings Exposed to Salt Stress.</title>
        <authorList>
            <person name="Zhang L."/>
            <person name="Zhang C."/>
            <person name="Wu P."/>
            <person name="Chen Y."/>
            <person name="Li M."/>
            <person name="Jiang H."/>
            <person name="Wu G."/>
        </authorList>
    </citation>
    <scope>NUCLEOTIDE SEQUENCE [LARGE SCALE GENOMIC DNA]</scope>
    <source>
        <strain evidence="7">cv. GZQX0401</strain>
        <tissue evidence="6">Young leaves</tissue>
    </source>
</reference>
<dbReference type="InterPro" id="IPR046364">
    <property type="entry name" value="Exo70_C"/>
</dbReference>
<dbReference type="GO" id="GO:0006887">
    <property type="term" value="P:exocytosis"/>
    <property type="evidence" value="ECO:0007669"/>
    <property type="project" value="UniProtKB-KW"/>
</dbReference>
<evidence type="ECO:0000256" key="3">
    <source>
        <dbReference type="RuleBase" id="RU365026"/>
    </source>
</evidence>
<dbReference type="InterPro" id="IPR004140">
    <property type="entry name" value="Exo70"/>
</dbReference>
<dbReference type="FunFam" id="1.20.1280.170:FF:000003">
    <property type="entry name" value="Exocyst subunit Exo70 family protein"/>
    <property type="match status" value="1"/>
</dbReference>
<evidence type="ECO:0000313" key="7">
    <source>
        <dbReference type="Proteomes" id="UP000027138"/>
    </source>
</evidence>
<dbReference type="GO" id="GO:0015031">
    <property type="term" value="P:protein transport"/>
    <property type="evidence" value="ECO:0007669"/>
    <property type="project" value="UniProtKB-KW"/>
</dbReference>
<dbReference type="KEGG" id="jcu:105636241"/>
<dbReference type="Pfam" id="PF03081">
    <property type="entry name" value="Exo70_C"/>
    <property type="match status" value="1"/>
</dbReference>
<keyword evidence="7" id="KW-1185">Reference proteome</keyword>
<accession>A0A067KH55</accession>
<evidence type="ECO:0000259" key="5">
    <source>
        <dbReference type="Pfam" id="PF03081"/>
    </source>
</evidence>
<dbReference type="EMBL" id="KK914482">
    <property type="protein sequence ID" value="KDP35571.1"/>
    <property type="molecule type" value="Genomic_DNA"/>
</dbReference>
<protein>
    <recommendedName>
        <fullName evidence="3">Exocyst subunit Exo70 family protein</fullName>
    </recommendedName>
</protein>
<feature type="compositionally biased region" description="Low complexity" evidence="4">
    <location>
        <begin position="138"/>
        <end position="153"/>
    </location>
</feature>
<organism evidence="6 7">
    <name type="scientific">Jatropha curcas</name>
    <name type="common">Barbados nut</name>
    <dbReference type="NCBI Taxonomy" id="180498"/>
    <lineage>
        <taxon>Eukaryota</taxon>
        <taxon>Viridiplantae</taxon>
        <taxon>Streptophyta</taxon>
        <taxon>Embryophyta</taxon>
        <taxon>Tracheophyta</taxon>
        <taxon>Spermatophyta</taxon>
        <taxon>Magnoliopsida</taxon>
        <taxon>eudicotyledons</taxon>
        <taxon>Gunneridae</taxon>
        <taxon>Pentapetalae</taxon>
        <taxon>rosids</taxon>
        <taxon>fabids</taxon>
        <taxon>Malpighiales</taxon>
        <taxon>Euphorbiaceae</taxon>
        <taxon>Crotonoideae</taxon>
        <taxon>Jatropheae</taxon>
        <taxon>Jatropha</taxon>
    </lineage>
</organism>
<dbReference type="Gene3D" id="1.20.1280.170">
    <property type="entry name" value="Exocyst complex component Exo70"/>
    <property type="match status" value="1"/>
</dbReference>
<dbReference type="AlphaFoldDB" id="A0A067KH55"/>
<dbReference type="GO" id="GO:0005546">
    <property type="term" value="F:phosphatidylinositol-4,5-bisphosphate binding"/>
    <property type="evidence" value="ECO:0007669"/>
    <property type="project" value="InterPro"/>
</dbReference>
<dbReference type="Proteomes" id="UP000027138">
    <property type="component" value="Unassembled WGS sequence"/>
</dbReference>
<comment type="function">
    <text evidence="3">Component of the exocyst complex.</text>
</comment>
<dbReference type="Pfam" id="PF20669">
    <property type="entry name" value="Exo70_N"/>
    <property type="match status" value="1"/>
</dbReference>
<dbReference type="SUPFAM" id="SSF74788">
    <property type="entry name" value="Cullin repeat-like"/>
    <property type="match status" value="1"/>
</dbReference>
<dbReference type="PANTHER" id="PTHR12542:SF38">
    <property type="entry name" value="EXOCYST SUBUNIT EXO70 FAMILY PROTEIN"/>
    <property type="match status" value="1"/>
</dbReference>
<evidence type="ECO:0000256" key="4">
    <source>
        <dbReference type="SAM" id="MobiDB-lite"/>
    </source>
</evidence>
<dbReference type="PANTHER" id="PTHR12542">
    <property type="entry name" value="EXOCYST COMPLEX PROTEIN EXO70"/>
    <property type="match status" value="1"/>
</dbReference>
<dbReference type="STRING" id="180498.A0A067KH55"/>
<proteinExistence type="inferred from homology"/>
<gene>
    <name evidence="6" type="ORF">JCGZ_09009</name>
</gene>
<dbReference type="GO" id="GO:0000145">
    <property type="term" value="C:exocyst"/>
    <property type="evidence" value="ECO:0007669"/>
    <property type="project" value="InterPro"/>
</dbReference>
<feature type="domain" description="Exocyst complex subunit Exo70 C-terminal" evidence="5">
    <location>
        <begin position="244"/>
        <end position="610"/>
    </location>
</feature>
<dbReference type="InterPro" id="IPR016159">
    <property type="entry name" value="Cullin_repeat-like_dom_sf"/>
</dbReference>